<keyword evidence="2 3" id="KW-0786">Thiamine pyrophosphate</keyword>
<dbReference type="InterPro" id="IPR029035">
    <property type="entry name" value="DHS-like_NAD/FAD-binding_dom"/>
</dbReference>
<dbReference type="GO" id="GO:0009097">
    <property type="term" value="P:isoleucine biosynthetic process"/>
    <property type="evidence" value="ECO:0007669"/>
    <property type="project" value="TreeGrafter"/>
</dbReference>
<organism evidence="7">
    <name type="scientific">Desulfobacca acetoxidans</name>
    <dbReference type="NCBI Taxonomy" id="60893"/>
    <lineage>
        <taxon>Bacteria</taxon>
        <taxon>Pseudomonadati</taxon>
        <taxon>Thermodesulfobacteriota</taxon>
        <taxon>Desulfobaccia</taxon>
        <taxon>Desulfobaccales</taxon>
        <taxon>Desulfobaccaceae</taxon>
        <taxon>Desulfobacca</taxon>
    </lineage>
</organism>
<protein>
    <submittedName>
        <fullName evidence="7">Acetolactate synthase large subunit</fullName>
    </submittedName>
</protein>
<evidence type="ECO:0000313" key="7">
    <source>
        <dbReference type="EMBL" id="HHS29962.1"/>
    </source>
</evidence>
<dbReference type="InterPro" id="IPR045229">
    <property type="entry name" value="TPP_enz"/>
</dbReference>
<dbReference type="Gene3D" id="3.40.50.1220">
    <property type="entry name" value="TPP-binding domain"/>
    <property type="match status" value="1"/>
</dbReference>
<dbReference type="Gene3D" id="3.40.50.970">
    <property type="match status" value="2"/>
</dbReference>
<dbReference type="GO" id="GO:0050660">
    <property type="term" value="F:flavin adenine dinucleotide binding"/>
    <property type="evidence" value="ECO:0007669"/>
    <property type="project" value="TreeGrafter"/>
</dbReference>
<dbReference type="InterPro" id="IPR000399">
    <property type="entry name" value="TPP-bd_CS"/>
</dbReference>
<dbReference type="GO" id="GO:0009099">
    <property type="term" value="P:L-valine biosynthetic process"/>
    <property type="evidence" value="ECO:0007669"/>
    <property type="project" value="TreeGrafter"/>
</dbReference>
<comment type="caution">
    <text evidence="7">The sequence shown here is derived from an EMBL/GenBank/DDBJ whole genome shotgun (WGS) entry which is preliminary data.</text>
</comment>
<feature type="domain" description="Thiamine pyrophosphate enzyme N-terminal TPP-binding" evidence="6">
    <location>
        <begin position="1"/>
        <end position="116"/>
    </location>
</feature>
<dbReference type="Pfam" id="PF02775">
    <property type="entry name" value="TPP_enzyme_C"/>
    <property type="match status" value="1"/>
</dbReference>
<evidence type="ECO:0000259" key="6">
    <source>
        <dbReference type="Pfam" id="PF02776"/>
    </source>
</evidence>
<dbReference type="CDD" id="cd07035">
    <property type="entry name" value="TPP_PYR_POX_like"/>
    <property type="match status" value="1"/>
</dbReference>
<dbReference type="InterPro" id="IPR029061">
    <property type="entry name" value="THDP-binding"/>
</dbReference>
<evidence type="ECO:0000256" key="1">
    <source>
        <dbReference type="ARBA" id="ARBA00007812"/>
    </source>
</evidence>
<accession>A0A7V6A461</accession>
<dbReference type="InterPro" id="IPR011766">
    <property type="entry name" value="TPP_enzyme_TPP-bd"/>
</dbReference>
<dbReference type="InterPro" id="IPR012001">
    <property type="entry name" value="Thiamin_PyroP_enz_TPP-bd_dom"/>
</dbReference>
<sequence length="558" mass="60649">MNVAELLARCLENEGVSYIFGLPGEEIIPLVDALNQTSIRFILTRSEEAAAFMADMYGRVTGRAGVCLATLGPGAINLLLGVADAHTDSSPLVAISAQVGLGRIYKETHQVVDLVSMFKPVTKWSDTLLTPGATPEMIRHAFSIAQAERPGAVYLALPQDVAALPVASDLQPLRPHPRPAEAPSPDQIHHAAKVLNSAKRPVILAGHGAARHQAQAALVRFAEKLRIPVATTFHGKGVFPDDHPLALGTMGFMVHDYVNFGFDQADVIICVGYELQEFAPVRINPRRDKQIIHLHRFGAVVDAYYNVTVDVVGDIPRALSALAAKVTPKPGLVATEHKIRCMLGEELARGRHDNSYPLKPQRLVTDIRTALGREDIVLVDSGAVKMWMARLFPTYRPNTCLVSNGLSTMGFAVSGALGVKLASPKHKVLAVTGDGGFLMNSQEIETALREKIPFVVLVWVDGSYGLIKWKMDLQLKRHSHVDFGNPDFVKYAESFGAKGYFIRAAAELLPALTAALAEDTVSVIACPVDYSENTRLTDRLGHLIHPADLICGEERKEE</sequence>
<dbReference type="GO" id="GO:0005948">
    <property type="term" value="C:acetolactate synthase complex"/>
    <property type="evidence" value="ECO:0007669"/>
    <property type="project" value="TreeGrafter"/>
</dbReference>
<gene>
    <name evidence="7" type="ORF">ENV52_09725</name>
</gene>
<feature type="domain" description="Thiamine pyrophosphate enzyme TPP-binding" evidence="5">
    <location>
        <begin position="380"/>
        <end position="525"/>
    </location>
</feature>
<evidence type="ECO:0000259" key="5">
    <source>
        <dbReference type="Pfam" id="PF02775"/>
    </source>
</evidence>
<evidence type="ECO:0000256" key="2">
    <source>
        <dbReference type="ARBA" id="ARBA00023052"/>
    </source>
</evidence>
<reference evidence="7" key="1">
    <citation type="journal article" date="2020" name="mSystems">
        <title>Genome- and Community-Level Interaction Insights into Carbon Utilization and Element Cycling Functions of Hydrothermarchaeota in Hydrothermal Sediment.</title>
        <authorList>
            <person name="Zhou Z."/>
            <person name="Liu Y."/>
            <person name="Xu W."/>
            <person name="Pan J."/>
            <person name="Luo Z.H."/>
            <person name="Li M."/>
        </authorList>
    </citation>
    <scope>NUCLEOTIDE SEQUENCE [LARGE SCALE GENOMIC DNA]</scope>
    <source>
        <strain evidence="7">SpSt-767</strain>
    </source>
</reference>
<dbReference type="EMBL" id="DTGR01000157">
    <property type="protein sequence ID" value="HHS29962.1"/>
    <property type="molecule type" value="Genomic_DNA"/>
</dbReference>
<dbReference type="Pfam" id="PF00205">
    <property type="entry name" value="TPP_enzyme_M"/>
    <property type="match status" value="1"/>
</dbReference>
<dbReference type="Pfam" id="PF02776">
    <property type="entry name" value="TPP_enzyme_N"/>
    <property type="match status" value="1"/>
</dbReference>
<dbReference type="SUPFAM" id="SSF52518">
    <property type="entry name" value="Thiamin diphosphate-binding fold (THDP-binding)"/>
    <property type="match status" value="2"/>
</dbReference>
<dbReference type="NCBIfam" id="NF006187">
    <property type="entry name" value="PRK08322.1"/>
    <property type="match status" value="1"/>
</dbReference>
<dbReference type="AlphaFoldDB" id="A0A7V6A461"/>
<proteinExistence type="inferred from homology"/>
<comment type="similarity">
    <text evidence="1 3">Belongs to the TPP enzyme family.</text>
</comment>
<dbReference type="FunFam" id="3.40.50.970:FF:000007">
    <property type="entry name" value="Acetolactate synthase"/>
    <property type="match status" value="1"/>
</dbReference>
<dbReference type="GO" id="GO:0030976">
    <property type="term" value="F:thiamine pyrophosphate binding"/>
    <property type="evidence" value="ECO:0007669"/>
    <property type="project" value="InterPro"/>
</dbReference>
<dbReference type="PROSITE" id="PS00187">
    <property type="entry name" value="TPP_ENZYMES"/>
    <property type="match status" value="1"/>
</dbReference>
<feature type="domain" description="Thiamine pyrophosphate enzyme central" evidence="4">
    <location>
        <begin position="188"/>
        <end position="322"/>
    </location>
</feature>
<evidence type="ECO:0000259" key="4">
    <source>
        <dbReference type="Pfam" id="PF00205"/>
    </source>
</evidence>
<dbReference type="GO" id="GO:0003984">
    <property type="term" value="F:acetolactate synthase activity"/>
    <property type="evidence" value="ECO:0007669"/>
    <property type="project" value="TreeGrafter"/>
</dbReference>
<evidence type="ECO:0000256" key="3">
    <source>
        <dbReference type="RuleBase" id="RU362132"/>
    </source>
</evidence>
<dbReference type="PANTHER" id="PTHR18968:SF129">
    <property type="entry name" value="ACETOLACTATE SYNTHASE"/>
    <property type="match status" value="1"/>
</dbReference>
<dbReference type="GO" id="GO:0000287">
    <property type="term" value="F:magnesium ion binding"/>
    <property type="evidence" value="ECO:0007669"/>
    <property type="project" value="InterPro"/>
</dbReference>
<dbReference type="InterPro" id="IPR012000">
    <property type="entry name" value="Thiamin_PyroP_enz_cen_dom"/>
</dbReference>
<dbReference type="PANTHER" id="PTHR18968">
    <property type="entry name" value="THIAMINE PYROPHOSPHATE ENZYMES"/>
    <property type="match status" value="1"/>
</dbReference>
<name>A0A7V6A461_9BACT</name>
<dbReference type="SUPFAM" id="SSF52467">
    <property type="entry name" value="DHS-like NAD/FAD-binding domain"/>
    <property type="match status" value="1"/>
</dbReference>